<evidence type="ECO:0008006" key="8">
    <source>
        <dbReference type="Google" id="ProtNLM"/>
    </source>
</evidence>
<evidence type="ECO:0000256" key="6">
    <source>
        <dbReference type="SAM" id="Phobius"/>
    </source>
</evidence>
<accession>A0A3B0YIG0</accession>
<name>A0A3B0YIG0_9ZZZZ</name>
<keyword evidence="3 6" id="KW-0812">Transmembrane</keyword>
<evidence type="ECO:0000256" key="4">
    <source>
        <dbReference type="ARBA" id="ARBA00022989"/>
    </source>
</evidence>
<gene>
    <name evidence="7" type="ORF">MNBD_GAMMA09-2416</name>
</gene>
<dbReference type="GO" id="GO:0022857">
    <property type="term" value="F:transmembrane transporter activity"/>
    <property type="evidence" value="ECO:0007669"/>
    <property type="project" value="InterPro"/>
</dbReference>
<sequence>MMDKSRRAKRMEKHHARRNTSGLNLVSLMDIFTILVFFLLVSSSSVQQLPKKKDIHLPTSVATKAPKETLIISITQKNIMVQGREVALVEQVLRAASPRIEGLQKELVFQASKTPRVKMADGKTKGKAVTIMGDENIPYELLRKILATCREVNYTNIAFAAMQKAPSGDKL</sequence>
<dbReference type="EMBL" id="UOFI01000115">
    <property type="protein sequence ID" value="VAW68096.1"/>
    <property type="molecule type" value="Genomic_DNA"/>
</dbReference>
<dbReference type="GO" id="GO:0005886">
    <property type="term" value="C:plasma membrane"/>
    <property type="evidence" value="ECO:0007669"/>
    <property type="project" value="UniProtKB-SubCell"/>
</dbReference>
<organism evidence="7">
    <name type="scientific">hydrothermal vent metagenome</name>
    <dbReference type="NCBI Taxonomy" id="652676"/>
    <lineage>
        <taxon>unclassified sequences</taxon>
        <taxon>metagenomes</taxon>
        <taxon>ecological metagenomes</taxon>
    </lineage>
</organism>
<dbReference type="PANTHER" id="PTHR30558">
    <property type="entry name" value="EXBD MEMBRANE COMPONENT OF PMF-DRIVEN MACROMOLECULE IMPORT SYSTEM"/>
    <property type="match status" value="1"/>
</dbReference>
<proteinExistence type="predicted"/>
<evidence type="ECO:0000256" key="1">
    <source>
        <dbReference type="ARBA" id="ARBA00004162"/>
    </source>
</evidence>
<evidence type="ECO:0000256" key="2">
    <source>
        <dbReference type="ARBA" id="ARBA00022475"/>
    </source>
</evidence>
<keyword evidence="4 6" id="KW-1133">Transmembrane helix</keyword>
<evidence type="ECO:0000256" key="3">
    <source>
        <dbReference type="ARBA" id="ARBA00022692"/>
    </source>
</evidence>
<dbReference type="AlphaFoldDB" id="A0A3B0YIG0"/>
<protein>
    <recommendedName>
        <fullName evidence="8">Biopolymer transporter ExbD</fullName>
    </recommendedName>
</protein>
<comment type="subcellular location">
    <subcellularLocation>
        <location evidence="1">Cell membrane</location>
        <topology evidence="1">Single-pass membrane protein</topology>
    </subcellularLocation>
</comment>
<evidence type="ECO:0000256" key="5">
    <source>
        <dbReference type="ARBA" id="ARBA00023136"/>
    </source>
</evidence>
<keyword evidence="5 6" id="KW-0472">Membrane</keyword>
<keyword evidence="2" id="KW-1003">Cell membrane</keyword>
<feature type="transmembrane region" description="Helical" evidence="6">
    <location>
        <begin position="21"/>
        <end position="41"/>
    </location>
</feature>
<evidence type="ECO:0000313" key="7">
    <source>
        <dbReference type="EMBL" id="VAW68096.1"/>
    </source>
</evidence>
<reference evidence="7" key="1">
    <citation type="submission" date="2018-06" db="EMBL/GenBank/DDBJ databases">
        <authorList>
            <person name="Zhirakovskaya E."/>
        </authorList>
    </citation>
    <scope>NUCLEOTIDE SEQUENCE</scope>
</reference>
<dbReference type="Pfam" id="PF02472">
    <property type="entry name" value="ExbD"/>
    <property type="match status" value="1"/>
</dbReference>
<dbReference type="InterPro" id="IPR003400">
    <property type="entry name" value="ExbD"/>
</dbReference>